<dbReference type="EMBL" id="CP069213">
    <property type="protein sequence ID" value="QRH03479.1"/>
    <property type="molecule type" value="Genomic_DNA"/>
</dbReference>
<sequence length="208" mass="23925">MYTLYYSPGACSLAVQVKLQATGVAYKPELVDLKKGNHLTPDFAKVNPVQRVPVLEFSDHYLTEAMAILLWLEQHPQGLLPGNPVLHARVLQKMNWLSNSLHQDFAALWRPQRFTENSDIQAQISHAAMQRLIGSFECLERELGQFTYWLDDTLTLADYYLLPFLRWGHAAVEQVQHFHELTRYVERLGKLPEVISALEVERISLLNI</sequence>
<dbReference type="Gene3D" id="1.20.1050.10">
    <property type="match status" value="1"/>
</dbReference>
<comment type="similarity">
    <text evidence="1">Belongs to the GST superfamily.</text>
</comment>
<organism evidence="4 5">
    <name type="scientific">Shewanella litorisediminis</name>
    <dbReference type="NCBI Taxonomy" id="1173586"/>
    <lineage>
        <taxon>Bacteria</taxon>
        <taxon>Pseudomonadati</taxon>
        <taxon>Pseudomonadota</taxon>
        <taxon>Gammaproteobacteria</taxon>
        <taxon>Alteromonadales</taxon>
        <taxon>Shewanellaceae</taxon>
        <taxon>Shewanella</taxon>
    </lineage>
</organism>
<dbReference type="PANTHER" id="PTHR44051:SF8">
    <property type="entry name" value="GLUTATHIONE S-TRANSFERASE GSTA"/>
    <property type="match status" value="1"/>
</dbReference>
<evidence type="ECO:0000313" key="5">
    <source>
        <dbReference type="Proteomes" id="UP000596252"/>
    </source>
</evidence>
<keyword evidence="5" id="KW-1185">Reference proteome</keyword>
<evidence type="ECO:0000259" key="3">
    <source>
        <dbReference type="PROSITE" id="PS50405"/>
    </source>
</evidence>
<dbReference type="InterPro" id="IPR036249">
    <property type="entry name" value="Thioredoxin-like_sf"/>
</dbReference>
<dbReference type="InterPro" id="IPR040079">
    <property type="entry name" value="Glutathione_S-Trfase"/>
</dbReference>
<dbReference type="PANTHER" id="PTHR44051">
    <property type="entry name" value="GLUTATHIONE S-TRANSFERASE-RELATED"/>
    <property type="match status" value="1"/>
</dbReference>
<accession>A0ABX7G7Y6</accession>
<name>A0ABX7G7Y6_9GAMM</name>
<feature type="domain" description="GST C-terminal" evidence="3">
    <location>
        <begin position="83"/>
        <end position="208"/>
    </location>
</feature>
<dbReference type="SFLD" id="SFLDG00358">
    <property type="entry name" value="Main_(cytGST)"/>
    <property type="match status" value="1"/>
</dbReference>
<evidence type="ECO:0000313" key="4">
    <source>
        <dbReference type="EMBL" id="QRH03479.1"/>
    </source>
</evidence>
<dbReference type="SFLD" id="SFLDS00019">
    <property type="entry name" value="Glutathione_Transferase_(cytos"/>
    <property type="match status" value="1"/>
</dbReference>
<reference evidence="4 5" key="1">
    <citation type="journal article" date="2012" name="Antonie Van Leeuwenhoek">
        <title>Shewanella litorisediminis sp. nov., a gammaproteobacterium isolated from a tidal flat sediment.</title>
        <authorList>
            <person name="Lee M.H."/>
            <person name="Yoon J.H."/>
        </authorList>
    </citation>
    <scope>NUCLEOTIDE SEQUENCE [LARGE SCALE GENOMIC DNA]</scope>
    <source>
        <strain evidence="4 5">SMK1-12</strain>
    </source>
</reference>
<dbReference type="Proteomes" id="UP000596252">
    <property type="component" value="Chromosome"/>
</dbReference>
<evidence type="ECO:0000259" key="2">
    <source>
        <dbReference type="PROSITE" id="PS50404"/>
    </source>
</evidence>
<evidence type="ECO:0000256" key="1">
    <source>
        <dbReference type="RuleBase" id="RU003494"/>
    </source>
</evidence>
<dbReference type="CDD" id="cd03057">
    <property type="entry name" value="GST_N_Beta"/>
    <property type="match status" value="1"/>
</dbReference>
<dbReference type="RefSeq" id="WP_203327027.1">
    <property type="nucleotide sequence ID" value="NZ_CP069213.1"/>
</dbReference>
<gene>
    <name evidence="4" type="ORF">JQC75_08940</name>
</gene>
<feature type="domain" description="GST N-terminal" evidence="2">
    <location>
        <begin position="1"/>
        <end position="80"/>
    </location>
</feature>
<dbReference type="SUPFAM" id="SSF47616">
    <property type="entry name" value="GST C-terminal domain-like"/>
    <property type="match status" value="1"/>
</dbReference>
<dbReference type="InterPro" id="IPR004045">
    <property type="entry name" value="Glutathione_S-Trfase_N"/>
</dbReference>
<protein>
    <submittedName>
        <fullName evidence="4">Glutathione S-transferase family protein</fullName>
    </submittedName>
</protein>
<dbReference type="SUPFAM" id="SSF52833">
    <property type="entry name" value="Thioredoxin-like"/>
    <property type="match status" value="1"/>
</dbReference>
<dbReference type="PROSITE" id="PS50405">
    <property type="entry name" value="GST_CTER"/>
    <property type="match status" value="1"/>
</dbReference>
<dbReference type="Gene3D" id="3.40.30.10">
    <property type="entry name" value="Glutaredoxin"/>
    <property type="match status" value="1"/>
</dbReference>
<dbReference type="InterPro" id="IPR010987">
    <property type="entry name" value="Glutathione-S-Trfase_C-like"/>
</dbReference>
<dbReference type="Pfam" id="PF02798">
    <property type="entry name" value="GST_N"/>
    <property type="match status" value="1"/>
</dbReference>
<dbReference type="PROSITE" id="PS50404">
    <property type="entry name" value="GST_NTER"/>
    <property type="match status" value="1"/>
</dbReference>
<dbReference type="InterPro" id="IPR004046">
    <property type="entry name" value="GST_C"/>
</dbReference>
<proteinExistence type="inferred from homology"/>
<dbReference type="InterPro" id="IPR036282">
    <property type="entry name" value="Glutathione-S-Trfase_C_sf"/>
</dbReference>
<dbReference type="Pfam" id="PF00043">
    <property type="entry name" value="GST_C"/>
    <property type="match status" value="1"/>
</dbReference>